<dbReference type="EMBL" id="CAJVRM010000731">
    <property type="protein sequence ID" value="CAG8983603.1"/>
    <property type="molecule type" value="Genomic_DNA"/>
</dbReference>
<sequence length="152" mass="16367">MSETKIGKEAQLFFAILNNIKDSKLTKDVDWEKVAVEANYKTGSCAKVRWGQIRRDREKKAAGDGGEASESPKATKTKDAAKAPKAKTPKADTKSKVAKAPKTPTGKGKKAVAKGKVAKEDDADEDEFADAPEEADDDIAAGEDDEVKDEKK</sequence>
<evidence type="ECO:0000256" key="1">
    <source>
        <dbReference type="SAM" id="MobiDB-lite"/>
    </source>
</evidence>
<proteinExistence type="predicted"/>
<evidence type="ECO:0000313" key="3">
    <source>
        <dbReference type="Proteomes" id="UP000701801"/>
    </source>
</evidence>
<dbReference type="Proteomes" id="UP000701801">
    <property type="component" value="Unassembled WGS sequence"/>
</dbReference>
<accession>A0A9N9LYX7</accession>
<evidence type="ECO:0000313" key="2">
    <source>
        <dbReference type="EMBL" id="CAG8983603.1"/>
    </source>
</evidence>
<feature type="region of interest" description="Disordered" evidence="1">
    <location>
        <begin position="47"/>
        <end position="152"/>
    </location>
</feature>
<protein>
    <submittedName>
        <fullName evidence="2">Uncharacterized protein</fullName>
    </submittedName>
</protein>
<reference evidence="2" key="1">
    <citation type="submission" date="2021-07" db="EMBL/GenBank/DDBJ databases">
        <authorList>
            <person name="Durling M."/>
        </authorList>
    </citation>
    <scope>NUCLEOTIDE SEQUENCE</scope>
</reference>
<feature type="compositionally biased region" description="Acidic residues" evidence="1">
    <location>
        <begin position="121"/>
        <end position="152"/>
    </location>
</feature>
<gene>
    <name evidence="2" type="ORF">HYALB_00004624</name>
</gene>
<feature type="compositionally biased region" description="Basic and acidic residues" evidence="1">
    <location>
        <begin position="53"/>
        <end position="62"/>
    </location>
</feature>
<comment type="caution">
    <text evidence="2">The sequence shown here is derived from an EMBL/GenBank/DDBJ whole genome shotgun (WGS) entry which is preliminary data.</text>
</comment>
<dbReference type="AlphaFoldDB" id="A0A9N9LYX7"/>
<organism evidence="2 3">
    <name type="scientific">Hymenoscyphus albidus</name>
    <dbReference type="NCBI Taxonomy" id="595503"/>
    <lineage>
        <taxon>Eukaryota</taxon>
        <taxon>Fungi</taxon>
        <taxon>Dikarya</taxon>
        <taxon>Ascomycota</taxon>
        <taxon>Pezizomycotina</taxon>
        <taxon>Leotiomycetes</taxon>
        <taxon>Helotiales</taxon>
        <taxon>Helotiaceae</taxon>
        <taxon>Hymenoscyphus</taxon>
    </lineage>
</organism>
<name>A0A9N9LYX7_9HELO</name>
<dbReference type="OrthoDB" id="5403747at2759"/>
<keyword evidence="3" id="KW-1185">Reference proteome</keyword>